<protein>
    <submittedName>
        <fullName evidence="5">RND family efflux transporter, MFP subunit</fullName>
    </submittedName>
</protein>
<sequence>MVACVTLAAESYVVREYAIPTTVTLGGTVVPYKEVTFSAQLSGRVERLAGEEGSAFPKDTVLVALNDNELLAQRRAAIAQMMNADATLRNANVQYNRELWSPNSPAQAPGGMGMPNMFDQFFTKPASDFFGQSSTFLDRQADLHRYGTQMEQARNTLLQAQSQLEQIDAKLRDTVSKAPFDGVVTKKFIEVGDTVQAGQPLVHFADTRYLQITVDVPARLVAGLSVGARVPARLDVANQLLEVRVAQIFPTADPQRHTVTVKFDLPIGTRTGPGQYAQVEIQDLTIPAQTLAIIPKSALVWRGSLPGVYVLEQDRRALRLVRIGREMDAQNVSILSGLKAGDNIELNPTPGTTSGWITTPPNSPPQNK</sequence>
<feature type="coiled-coil region" evidence="2">
    <location>
        <begin position="143"/>
        <end position="170"/>
    </location>
</feature>
<evidence type="ECO:0000256" key="2">
    <source>
        <dbReference type="SAM" id="Coils"/>
    </source>
</evidence>
<proteinExistence type="inferred from homology"/>
<dbReference type="PANTHER" id="PTHR30469">
    <property type="entry name" value="MULTIDRUG RESISTANCE PROTEIN MDTA"/>
    <property type="match status" value="1"/>
</dbReference>
<evidence type="ECO:0000313" key="5">
    <source>
        <dbReference type="EMBL" id="EIJ41360.1"/>
    </source>
</evidence>
<dbReference type="Gene3D" id="2.40.420.20">
    <property type="match status" value="1"/>
</dbReference>
<evidence type="ECO:0000256" key="1">
    <source>
        <dbReference type="ARBA" id="ARBA00009477"/>
    </source>
</evidence>
<feature type="compositionally biased region" description="Polar residues" evidence="3">
    <location>
        <begin position="349"/>
        <end position="360"/>
    </location>
</feature>
<dbReference type="GO" id="GO:0015562">
    <property type="term" value="F:efflux transmembrane transporter activity"/>
    <property type="evidence" value="ECO:0007669"/>
    <property type="project" value="TreeGrafter"/>
</dbReference>
<feature type="region of interest" description="Disordered" evidence="3">
    <location>
        <begin position="343"/>
        <end position="368"/>
    </location>
</feature>
<dbReference type="PANTHER" id="PTHR30469:SF15">
    <property type="entry name" value="HLYD FAMILY OF SECRETION PROTEINS"/>
    <property type="match status" value="1"/>
</dbReference>
<keyword evidence="6" id="KW-1185">Reference proteome</keyword>
<dbReference type="HOGENOM" id="CLU_018816_1_4_6"/>
<gene>
    <name evidence="5" type="ORF">BegalDRAFT_0441</name>
</gene>
<organism evidence="5 6">
    <name type="scientific">Beggiatoa alba B18LD</name>
    <dbReference type="NCBI Taxonomy" id="395493"/>
    <lineage>
        <taxon>Bacteria</taxon>
        <taxon>Pseudomonadati</taxon>
        <taxon>Pseudomonadota</taxon>
        <taxon>Gammaproteobacteria</taxon>
        <taxon>Thiotrichales</taxon>
        <taxon>Thiotrichaceae</taxon>
        <taxon>Beggiatoa</taxon>
    </lineage>
</organism>
<name>I3CCL7_9GAMM</name>
<feature type="domain" description="CusB-like beta-barrel" evidence="4">
    <location>
        <begin position="212"/>
        <end position="282"/>
    </location>
</feature>
<dbReference type="OrthoDB" id="9806939at2"/>
<dbReference type="GO" id="GO:1990281">
    <property type="term" value="C:efflux pump complex"/>
    <property type="evidence" value="ECO:0007669"/>
    <property type="project" value="TreeGrafter"/>
</dbReference>
<dbReference type="STRING" id="395493.BegalDRAFT_0441"/>
<keyword evidence="2" id="KW-0175">Coiled coil</keyword>
<comment type="similarity">
    <text evidence="1">Belongs to the membrane fusion protein (MFP) (TC 8.A.1) family.</text>
</comment>
<dbReference type="Proteomes" id="UP000005744">
    <property type="component" value="Unassembled WGS sequence"/>
</dbReference>
<dbReference type="InterPro" id="IPR058792">
    <property type="entry name" value="Beta-barrel_RND_2"/>
</dbReference>
<dbReference type="Gene3D" id="2.40.30.170">
    <property type="match status" value="1"/>
</dbReference>
<evidence type="ECO:0000259" key="4">
    <source>
        <dbReference type="Pfam" id="PF25954"/>
    </source>
</evidence>
<dbReference type="SUPFAM" id="SSF111369">
    <property type="entry name" value="HlyD-like secretion proteins"/>
    <property type="match status" value="2"/>
</dbReference>
<evidence type="ECO:0000256" key="3">
    <source>
        <dbReference type="SAM" id="MobiDB-lite"/>
    </source>
</evidence>
<dbReference type="AlphaFoldDB" id="I3CCL7"/>
<accession>I3CCL7</accession>
<dbReference type="Pfam" id="PF25954">
    <property type="entry name" value="Beta-barrel_RND_2"/>
    <property type="match status" value="1"/>
</dbReference>
<reference evidence="5 6" key="1">
    <citation type="submission" date="2011-11" db="EMBL/GenBank/DDBJ databases">
        <title>Improved High-Quality Draft sequence of Beggiatoa alba B18lD.</title>
        <authorList>
            <consortium name="US DOE Joint Genome Institute"/>
            <person name="Lucas S."/>
            <person name="Han J."/>
            <person name="Lapidus A."/>
            <person name="Cheng J.-F."/>
            <person name="Goodwin L."/>
            <person name="Pitluck S."/>
            <person name="Peters L."/>
            <person name="Mikhailova N."/>
            <person name="Held B."/>
            <person name="Detter J.C."/>
            <person name="Han C."/>
            <person name="Tapia R."/>
            <person name="Land M."/>
            <person name="Hauser L."/>
            <person name="Kyrpides N."/>
            <person name="Ivanova N."/>
            <person name="Pagani I."/>
            <person name="Samuel K."/>
            <person name="Teske A."/>
            <person name="Mueller J."/>
            <person name="Woyke T."/>
        </authorList>
    </citation>
    <scope>NUCLEOTIDE SEQUENCE [LARGE SCALE GENOMIC DNA]</scope>
    <source>
        <strain evidence="5 6">B18LD</strain>
    </source>
</reference>
<dbReference type="EMBL" id="JH600070">
    <property type="protein sequence ID" value="EIJ41360.1"/>
    <property type="molecule type" value="Genomic_DNA"/>
</dbReference>
<dbReference type="Gene3D" id="1.10.287.470">
    <property type="entry name" value="Helix hairpin bin"/>
    <property type="match status" value="2"/>
</dbReference>
<dbReference type="InterPro" id="IPR006143">
    <property type="entry name" value="RND_pump_MFP"/>
</dbReference>
<dbReference type="NCBIfam" id="TIGR01730">
    <property type="entry name" value="RND_mfp"/>
    <property type="match status" value="1"/>
</dbReference>
<evidence type="ECO:0000313" key="6">
    <source>
        <dbReference type="Proteomes" id="UP000005744"/>
    </source>
</evidence>
<dbReference type="eggNOG" id="COG0845">
    <property type="taxonomic scope" value="Bacteria"/>
</dbReference>
<dbReference type="Gene3D" id="2.40.50.100">
    <property type="match status" value="2"/>
</dbReference>